<proteinExistence type="predicted"/>
<feature type="coiled-coil region" evidence="1">
    <location>
        <begin position="172"/>
        <end position="257"/>
    </location>
</feature>
<protein>
    <submittedName>
        <fullName evidence="3">Uncharacterized protein</fullName>
    </submittedName>
</protein>
<gene>
    <name evidence="3" type="ORF">D6D01_02006</name>
</gene>
<feature type="coiled-coil region" evidence="1">
    <location>
        <begin position="291"/>
        <end position="361"/>
    </location>
</feature>
<accession>A0A4S9LWG8</accession>
<comment type="caution">
    <text evidence="3">The sequence shown here is derived from an EMBL/GenBank/DDBJ whole genome shotgun (WGS) entry which is preliminary data.</text>
</comment>
<dbReference type="Proteomes" id="UP000306584">
    <property type="component" value="Unassembled WGS sequence"/>
</dbReference>
<evidence type="ECO:0000256" key="1">
    <source>
        <dbReference type="SAM" id="Coils"/>
    </source>
</evidence>
<feature type="compositionally biased region" description="Basic and acidic residues" evidence="2">
    <location>
        <begin position="516"/>
        <end position="532"/>
    </location>
</feature>
<feature type="region of interest" description="Disordered" evidence="2">
    <location>
        <begin position="386"/>
        <end position="408"/>
    </location>
</feature>
<feature type="region of interest" description="Disordered" evidence="2">
    <location>
        <begin position="510"/>
        <end position="532"/>
    </location>
</feature>
<evidence type="ECO:0000313" key="4">
    <source>
        <dbReference type="Proteomes" id="UP000306584"/>
    </source>
</evidence>
<dbReference type="AlphaFoldDB" id="A0A4S9LWG8"/>
<organism evidence="3 4">
    <name type="scientific">Aureobasidium pullulans</name>
    <name type="common">Black yeast</name>
    <name type="synonym">Pullularia pullulans</name>
    <dbReference type="NCBI Taxonomy" id="5580"/>
    <lineage>
        <taxon>Eukaryota</taxon>
        <taxon>Fungi</taxon>
        <taxon>Dikarya</taxon>
        <taxon>Ascomycota</taxon>
        <taxon>Pezizomycotina</taxon>
        <taxon>Dothideomycetes</taxon>
        <taxon>Dothideomycetidae</taxon>
        <taxon>Dothideales</taxon>
        <taxon>Saccotheciaceae</taxon>
        <taxon>Aureobasidium</taxon>
    </lineage>
</organism>
<name>A0A4S9LWG8_AURPU</name>
<reference evidence="3 4" key="1">
    <citation type="submission" date="2018-10" db="EMBL/GenBank/DDBJ databases">
        <title>Fifty Aureobasidium pullulans genomes reveal a recombining polyextremotolerant generalist.</title>
        <authorList>
            <person name="Gostincar C."/>
            <person name="Turk M."/>
            <person name="Zajc J."/>
            <person name="Gunde-Cimerman N."/>
        </authorList>
    </citation>
    <scope>NUCLEOTIDE SEQUENCE [LARGE SCALE GENOMIC DNA]</scope>
    <source>
        <strain evidence="3 4">EXF-6604</strain>
    </source>
</reference>
<dbReference type="EMBL" id="QZBD01000041">
    <property type="protein sequence ID" value="THY34331.1"/>
    <property type="molecule type" value="Genomic_DNA"/>
</dbReference>
<sequence>MIRSEPAKMPYPYEHWEHDSWEGRGWGPPSPPPQARYYKNTYRHSGHLTPEPQYSNLHRSHSQGHNTAHPTNIHIHNKIPITQETTSAQRTDSRLPMPAPMPPPPQFQQIPMMQPPMFVHQQVPMMAPPSMVDYHALQAQRLGEQFLAEQMADMHLHRHRSHSRGRSTEDRSARLRWELEQQRRDAAAAEARRRHDEETAALKQQIELERRKEEASAAEAKRIREEEANALKLKLELEAEREAIKRKQAEEDAAADRQRVIDDYERKRIADAQAAKDAEVAFKLKLDLQAREEQEREKRAYEDFLHRQREKEVEEERAYREALRKQREKEEAKEREYQAFLREQKEKQEAEDQAKKEEQARIDSVMRARLEKLGYSQHEIELALDPEKAEKEKKKKKKHQYSGDGDIIMVPPSLPDATPMMSVGFAQGNGHVPVYPRINRKFLDIETLEHYHVPWEWDRANSNYIILLRELDKYETDVLFEHTRRRRQGQSAPLLIEKSKDKAPNFAWVRRKSKDRSKSRGRDIRVTEIVRR</sequence>
<keyword evidence="1" id="KW-0175">Coiled coil</keyword>
<evidence type="ECO:0000313" key="3">
    <source>
        <dbReference type="EMBL" id="THY34331.1"/>
    </source>
</evidence>
<evidence type="ECO:0000256" key="2">
    <source>
        <dbReference type="SAM" id="MobiDB-lite"/>
    </source>
</evidence>